<reference evidence="1 2" key="1">
    <citation type="submission" date="2020-02" db="EMBL/GenBank/DDBJ databases">
        <authorList>
            <person name="Ferguson B K."/>
        </authorList>
    </citation>
    <scope>NUCLEOTIDE SEQUENCE [LARGE SCALE GENOMIC DNA]</scope>
</reference>
<dbReference type="AlphaFoldDB" id="A0A6H5GDZ3"/>
<sequence length="61" mass="6730">MARSSNLTRTTAMLISHSIIRPSLSDRMAEFRAVSSSGDDGSFLIANCLQKNCDNREEPAR</sequence>
<keyword evidence="2" id="KW-1185">Reference proteome</keyword>
<organism evidence="1 2">
    <name type="scientific">Nesidiocoris tenuis</name>
    <dbReference type="NCBI Taxonomy" id="355587"/>
    <lineage>
        <taxon>Eukaryota</taxon>
        <taxon>Metazoa</taxon>
        <taxon>Ecdysozoa</taxon>
        <taxon>Arthropoda</taxon>
        <taxon>Hexapoda</taxon>
        <taxon>Insecta</taxon>
        <taxon>Pterygota</taxon>
        <taxon>Neoptera</taxon>
        <taxon>Paraneoptera</taxon>
        <taxon>Hemiptera</taxon>
        <taxon>Heteroptera</taxon>
        <taxon>Panheteroptera</taxon>
        <taxon>Cimicomorpha</taxon>
        <taxon>Miridae</taxon>
        <taxon>Dicyphina</taxon>
        <taxon>Nesidiocoris</taxon>
    </lineage>
</organism>
<dbReference type="Proteomes" id="UP000479000">
    <property type="component" value="Unassembled WGS sequence"/>
</dbReference>
<protein>
    <submittedName>
        <fullName evidence="1">Uncharacterized protein</fullName>
    </submittedName>
</protein>
<accession>A0A6H5GDZ3</accession>
<evidence type="ECO:0000313" key="1">
    <source>
        <dbReference type="EMBL" id="CAB0001587.1"/>
    </source>
</evidence>
<proteinExistence type="predicted"/>
<gene>
    <name evidence="1" type="ORF">NTEN_LOCUS7374</name>
</gene>
<dbReference type="EMBL" id="CADCXU010011155">
    <property type="protein sequence ID" value="CAB0001587.1"/>
    <property type="molecule type" value="Genomic_DNA"/>
</dbReference>
<evidence type="ECO:0000313" key="2">
    <source>
        <dbReference type="Proteomes" id="UP000479000"/>
    </source>
</evidence>
<name>A0A6H5GDZ3_9HEMI</name>